<keyword evidence="2" id="KW-0378">Hydrolase</keyword>
<dbReference type="SUPFAM" id="SSF53649">
    <property type="entry name" value="Alkaline phosphatase-like"/>
    <property type="match status" value="1"/>
</dbReference>
<sequence length="492" mass="53498">MLLVVLGGNKGNSGLRLPAAAAAAAEGDRPNVIVFLLDDVGAARFPFYGSETDVTPNINSLADKAVVFDSFFTQPVCGPSRATLLSGRYPSSTGVIENNSDADTFADADCTLGSTFQSVGYSTAVFGKLHAAHTHVNTLNSSCGFDKWSIWAREGARYHNAFITTNLGHGGNLTYDEMVEAATSVNGTAESRTFQIQDAYCPHLNRELAKAHITASKAEGRPFFMYLPMLLAHGRFPERDSEPSLPPGMIPASDPPYSNLFDQRVMVADAIIGDILRHLTIEGVAKNTIVVVVGDNGAPRKVEAVVNGVTVESGKFTAYRSAGTRVPCLFYDPRIPVAIPKARRIRAVANMYDILPTLMDATNIDRLPAGKNKPNGASLWKFITNDRRGWGKWTFLFGQQPAHAVIRNHKVIISSLGDIYSENKWYTPKPLAPTAVCTKKLVRKRYQYMVNHAWKAGINVTLPGSDTPLAPYSCDDLVCNPDTNLLECITTN</sequence>
<dbReference type="AlphaFoldDB" id="F2UFB0"/>
<evidence type="ECO:0000259" key="3">
    <source>
        <dbReference type="Pfam" id="PF00884"/>
    </source>
</evidence>
<organism evidence="5">
    <name type="scientific">Salpingoeca rosetta (strain ATCC 50818 / BSB-021)</name>
    <dbReference type="NCBI Taxonomy" id="946362"/>
    <lineage>
        <taxon>Eukaryota</taxon>
        <taxon>Choanoflagellata</taxon>
        <taxon>Craspedida</taxon>
        <taxon>Salpingoecidae</taxon>
        <taxon>Salpingoeca</taxon>
    </lineage>
</organism>
<proteinExistence type="inferred from homology"/>
<dbReference type="InterPro" id="IPR050738">
    <property type="entry name" value="Sulfatase"/>
</dbReference>
<accession>F2UFB0</accession>
<protein>
    <recommendedName>
        <fullName evidence="3">Sulfatase N-terminal domain-containing protein</fullName>
    </recommendedName>
</protein>
<keyword evidence="5" id="KW-1185">Reference proteome</keyword>
<dbReference type="KEGG" id="sre:PTSG_06960"/>
<dbReference type="InterPro" id="IPR000917">
    <property type="entry name" value="Sulfatase_N"/>
</dbReference>
<evidence type="ECO:0000256" key="2">
    <source>
        <dbReference type="ARBA" id="ARBA00022801"/>
    </source>
</evidence>
<dbReference type="Proteomes" id="UP000007799">
    <property type="component" value="Unassembled WGS sequence"/>
</dbReference>
<dbReference type="Gene3D" id="3.40.720.10">
    <property type="entry name" value="Alkaline Phosphatase, subunit A"/>
    <property type="match status" value="1"/>
</dbReference>
<evidence type="ECO:0000313" key="5">
    <source>
        <dbReference type="Proteomes" id="UP000007799"/>
    </source>
</evidence>
<dbReference type="InParanoid" id="F2UFB0"/>
<dbReference type="OMA" id="WSIWARE"/>
<dbReference type="Pfam" id="PF00884">
    <property type="entry name" value="Sulfatase"/>
    <property type="match status" value="1"/>
</dbReference>
<feature type="domain" description="Sulfatase N-terminal" evidence="3">
    <location>
        <begin position="30"/>
        <end position="364"/>
    </location>
</feature>
<evidence type="ECO:0000313" key="4">
    <source>
        <dbReference type="EMBL" id="EGD75310.1"/>
    </source>
</evidence>
<dbReference type="GO" id="GO:0004065">
    <property type="term" value="F:arylsulfatase activity"/>
    <property type="evidence" value="ECO:0007669"/>
    <property type="project" value="TreeGrafter"/>
</dbReference>
<reference evidence="4" key="1">
    <citation type="submission" date="2009-08" db="EMBL/GenBank/DDBJ databases">
        <title>Annotation of Salpingoeca rosetta.</title>
        <authorList>
            <consortium name="The Broad Institute Genome Sequencing Platform"/>
            <person name="Russ C."/>
            <person name="Cuomo C."/>
            <person name="Burger G."/>
            <person name="Gray M.W."/>
            <person name="Holland P.W.H."/>
            <person name="King N."/>
            <person name="Lang F.B.F."/>
            <person name="Roger A.J."/>
            <person name="Ruiz-Trillo I."/>
            <person name="Young S.K."/>
            <person name="Zeng Q."/>
            <person name="Gargeya S."/>
            <person name="Alvarado L."/>
            <person name="Berlin A."/>
            <person name="Chapman S.B."/>
            <person name="Chen Z."/>
            <person name="Freedman E."/>
            <person name="Gellesch M."/>
            <person name="Goldberg J."/>
            <person name="Griggs A."/>
            <person name="Gujja S."/>
            <person name="Heilman E."/>
            <person name="Heiman D."/>
            <person name="Howarth C."/>
            <person name="Mehta T."/>
            <person name="Neiman D."/>
            <person name="Pearson M."/>
            <person name="Roberts A."/>
            <person name="Saif S."/>
            <person name="Shea T."/>
            <person name="Shenoy N."/>
            <person name="Sisk P."/>
            <person name="Stolte C."/>
            <person name="Sykes S."/>
            <person name="White J."/>
            <person name="Yandava C."/>
            <person name="Haas B."/>
            <person name="Nusbaum C."/>
            <person name="Birren B."/>
        </authorList>
    </citation>
    <scope>NUCLEOTIDE SEQUENCE [LARGE SCALE GENOMIC DNA]</scope>
    <source>
        <strain evidence="4">ATCC 50818</strain>
    </source>
</reference>
<dbReference type="STRING" id="946362.F2UFB0"/>
<dbReference type="PANTHER" id="PTHR42693:SF53">
    <property type="entry name" value="ENDO-4-O-SULFATASE"/>
    <property type="match status" value="1"/>
</dbReference>
<dbReference type="RefSeq" id="XP_004992363.1">
    <property type="nucleotide sequence ID" value="XM_004992306.1"/>
</dbReference>
<dbReference type="InterPro" id="IPR017850">
    <property type="entry name" value="Alkaline_phosphatase_core_sf"/>
</dbReference>
<dbReference type="GeneID" id="16072924"/>
<dbReference type="EMBL" id="GL832971">
    <property type="protein sequence ID" value="EGD75310.1"/>
    <property type="molecule type" value="Genomic_DNA"/>
</dbReference>
<dbReference type="eggNOG" id="KOG3867">
    <property type="taxonomic scope" value="Eukaryota"/>
</dbReference>
<evidence type="ECO:0000256" key="1">
    <source>
        <dbReference type="ARBA" id="ARBA00008779"/>
    </source>
</evidence>
<name>F2UFB0_SALR5</name>
<gene>
    <name evidence="4" type="ORF">PTSG_06960</name>
</gene>
<comment type="similarity">
    <text evidence="1">Belongs to the sulfatase family.</text>
</comment>
<dbReference type="OrthoDB" id="96314at2759"/>
<dbReference type="PANTHER" id="PTHR42693">
    <property type="entry name" value="ARYLSULFATASE FAMILY MEMBER"/>
    <property type="match status" value="1"/>
</dbReference>